<protein>
    <submittedName>
        <fullName evidence="3">Xanthine dehydrogenase</fullName>
    </submittedName>
</protein>
<feature type="domain" description="XdhC Rossmann" evidence="2">
    <location>
        <begin position="93"/>
        <end position="235"/>
    </location>
</feature>
<dbReference type="OrthoDB" id="9773039at2"/>
<name>A0A1D7XI48_9CLOT</name>
<dbReference type="RefSeq" id="WP_069678929.1">
    <property type="nucleotide sequence ID" value="NZ_CP017253.2"/>
</dbReference>
<dbReference type="InterPro" id="IPR027051">
    <property type="entry name" value="XdhC_Rossmann_dom"/>
</dbReference>
<evidence type="ECO:0000313" key="4">
    <source>
        <dbReference type="Proteomes" id="UP000094652"/>
    </source>
</evidence>
<dbReference type="Pfam" id="PF02625">
    <property type="entry name" value="XdhC_CoxI"/>
    <property type="match status" value="1"/>
</dbReference>
<accession>A0A1D7XI48</accession>
<evidence type="ECO:0000259" key="2">
    <source>
        <dbReference type="Pfam" id="PF13478"/>
    </source>
</evidence>
<dbReference type="EMBL" id="CP017253">
    <property type="protein sequence ID" value="AOR22769.1"/>
    <property type="molecule type" value="Genomic_DNA"/>
</dbReference>
<evidence type="ECO:0000313" key="3">
    <source>
        <dbReference type="EMBL" id="AOR22769.1"/>
    </source>
</evidence>
<dbReference type="Pfam" id="PF13478">
    <property type="entry name" value="XdhC_C"/>
    <property type="match status" value="1"/>
</dbReference>
<sequence length="351" mass="39625">MMKKKFYESLFKKLKLNKEVFIVTVIEGEYEGKNIAGQKLFKSKGFMSIEDDNIKNFWNEIFNKIDFNKGTYVLELDNSIKLFIEYIIGQPNLIVCGGGHVALPLCQMADLLEFDITVIDNREEFASKERFPMASNIICKDFKEALNEVEFNKNSYFVIVTRGHKYDQQCLEIILENDFYYVGMIGSKGKVKFVINSLLENGYPKEDIDKVHTPIGLSIGAKTPAEVAVSILSEIIQTKNEKIISTIPDNISDSILNTSEPMVLATIIEKHGSGPRDPGTKMLINKNGEFIGTVGGGSVEYSVYKRALKLFDEKKSILEEYNLSNSDSAKLGMVCGGHIKVFFEFIDYDDN</sequence>
<dbReference type="InterPro" id="IPR052698">
    <property type="entry name" value="MoCofactor_Util/Proc"/>
</dbReference>
<dbReference type="PANTHER" id="PTHR30388:SF6">
    <property type="entry name" value="XANTHINE DEHYDROGENASE SUBUNIT A-RELATED"/>
    <property type="match status" value="1"/>
</dbReference>
<proteinExistence type="predicted"/>
<gene>
    <name evidence="3" type="ORF">BGI42_03160</name>
</gene>
<dbReference type="KEGG" id="ctae:BGI42_03160"/>
<dbReference type="Proteomes" id="UP000094652">
    <property type="component" value="Chromosome"/>
</dbReference>
<evidence type="ECO:0000259" key="1">
    <source>
        <dbReference type="Pfam" id="PF02625"/>
    </source>
</evidence>
<dbReference type="InterPro" id="IPR003777">
    <property type="entry name" value="XdhC_CoxI"/>
</dbReference>
<organism evidence="3 4">
    <name type="scientific">Clostridium taeniosporum</name>
    <dbReference type="NCBI Taxonomy" id="394958"/>
    <lineage>
        <taxon>Bacteria</taxon>
        <taxon>Bacillati</taxon>
        <taxon>Bacillota</taxon>
        <taxon>Clostridia</taxon>
        <taxon>Eubacteriales</taxon>
        <taxon>Clostridiaceae</taxon>
        <taxon>Clostridium</taxon>
    </lineage>
</organism>
<keyword evidence="4" id="KW-1185">Reference proteome</keyword>
<reference evidence="4" key="1">
    <citation type="submission" date="2016-09" db="EMBL/GenBank/DDBJ databases">
        <title>Genomics of Clostridium taeniosporum, an organism which forms endospores with ribbon-like appendages.</title>
        <authorList>
            <person name="Walker J.R."/>
        </authorList>
    </citation>
    <scope>NUCLEOTIDE SEQUENCE [LARGE SCALE GENOMIC DNA]</scope>
    <source>
        <strain evidence="4">1/k</strain>
    </source>
</reference>
<dbReference type="AlphaFoldDB" id="A0A1D7XI48"/>
<dbReference type="PANTHER" id="PTHR30388">
    <property type="entry name" value="ALDEHYDE OXIDOREDUCTASE MOLYBDENUM COFACTOR ASSEMBLY PROTEIN"/>
    <property type="match status" value="1"/>
</dbReference>
<dbReference type="STRING" id="394958.BGI42_03160"/>
<feature type="domain" description="XdhC- CoxI" evidence="1">
    <location>
        <begin position="258"/>
        <end position="321"/>
    </location>
</feature>
<dbReference type="Gene3D" id="3.40.50.720">
    <property type="entry name" value="NAD(P)-binding Rossmann-like Domain"/>
    <property type="match status" value="1"/>
</dbReference>